<dbReference type="SUPFAM" id="SSF57845">
    <property type="entry name" value="B-box zinc-binding domain"/>
    <property type="match status" value="1"/>
</dbReference>
<evidence type="ECO:0000313" key="1">
    <source>
        <dbReference type="Proteomes" id="UP000887565"/>
    </source>
</evidence>
<evidence type="ECO:0000313" key="2">
    <source>
        <dbReference type="WBParaSite" id="nRc.2.0.1.t06171-RA"/>
    </source>
</evidence>
<protein>
    <submittedName>
        <fullName evidence="2">Uncharacterized protein</fullName>
    </submittedName>
</protein>
<dbReference type="WBParaSite" id="nRc.2.0.1.t06171-RA">
    <property type="protein sequence ID" value="nRc.2.0.1.t06171-RA"/>
    <property type="gene ID" value="nRc.2.0.1.g06171"/>
</dbReference>
<dbReference type="Gene3D" id="3.30.160.60">
    <property type="entry name" value="Classic Zinc Finger"/>
    <property type="match status" value="1"/>
</dbReference>
<name>A0A915HY09_ROMCU</name>
<reference evidence="2" key="1">
    <citation type="submission" date="2022-11" db="UniProtKB">
        <authorList>
            <consortium name="WormBaseParasite"/>
        </authorList>
    </citation>
    <scope>IDENTIFICATION</scope>
</reference>
<keyword evidence="1" id="KW-1185">Reference proteome</keyword>
<organism evidence="1 2">
    <name type="scientific">Romanomermis culicivorax</name>
    <name type="common">Nematode worm</name>
    <dbReference type="NCBI Taxonomy" id="13658"/>
    <lineage>
        <taxon>Eukaryota</taxon>
        <taxon>Metazoa</taxon>
        <taxon>Ecdysozoa</taxon>
        <taxon>Nematoda</taxon>
        <taxon>Enoplea</taxon>
        <taxon>Dorylaimia</taxon>
        <taxon>Mermithida</taxon>
        <taxon>Mermithoidea</taxon>
        <taxon>Mermithidae</taxon>
        <taxon>Romanomermis</taxon>
    </lineage>
</organism>
<sequence>CLKILPSKCRFFTLAHKNPCSDKNLTCYVIFFRHRRRFLHTRKAMLSRYFLRTKQQIPDDGLRCTQNFDDVCRFCNENTDRALVLICSNFICGNCLVDFRSTGSLSLTCTVCYSLTIVPALENHSDKICRSHDIPSDVFCSSCDRFIYAECVSFPSESHKNHQVSNMLASSNNKPEKYRPLMASCSSSFDENVNQLHPLLKAKFYDLQKSLDYCSEFSDHLSQKSRDELSKIDQSIDNL</sequence>
<proteinExistence type="predicted"/>
<dbReference type="Proteomes" id="UP000887565">
    <property type="component" value="Unplaced"/>
</dbReference>
<dbReference type="AlphaFoldDB" id="A0A915HY09"/>
<accession>A0A915HY09</accession>